<dbReference type="Pfam" id="PF23642">
    <property type="entry name" value="YnhH-like"/>
    <property type="match status" value="1"/>
</dbReference>
<gene>
    <name evidence="1" type="ORF">PS049_17825</name>
</gene>
<protein>
    <submittedName>
        <fullName evidence="1">Uncharacterized protein</fullName>
    </submittedName>
</protein>
<organism evidence="1 2">
    <name type="scientific">Escherichia albertii</name>
    <dbReference type="NCBI Taxonomy" id="208962"/>
    <lineage>
        <taxon>Bacteria</taxon>
        <taxon>Pseudomonadati</taxon>
        <taxon>Pseudomonadota</taxon>
        <taxon>Gammaproteobacteria</taxon>
        <taxon>Enterobacterales</taxon>
        <taxon>Enterobacteriaceae</taxon>
        <taxon>Escherichia</taxon>
    </lineage>
</organism>
<sequence length="64" mass="7716">MDCRTQRLKNRHPRWAETQAHIPLHAFSMSPILRARHYHFRNTEFAFRQCAQKASFSYPSQLKD</sequence>
<accession>A0AAX3MH97</accession>
<dbReference type="RefSeq" id="WP_242704109.1">
    <property type="nucleotide sequence ID" value="NZ_AP014855.1"/>
</dbReference>
<dbReference type="InterPro" id="IPR057794">
    <property type="entry name" value="YnhH-like"/>
</dbReference>
<dbReference type="Proteomes" id="UP001219219">
    <property type="component" value="Chromosome"/>
</dbReference>
<dbReference type="AlphaFoldDB" id="A0AAX3MH97"/>
<reference evidence="1" key="1">
    <citation type="submission" date="2023-02" db="EMBL/GenBank/DDBJ databases">
        <title>Escherichia albertii as a potential enteropathogen in the light of epidemiological and genomic studies.</title>
        <authorList>
            <person name="Leszczynska K."/>
            <person name="Swiecicka I."/>
            <person name="Daniluk T."/>
            <person name="Lebensztejn D."/>
            <person name="Chmielewska S."/>
            <person name="Leszczynska D."/>
            <person name="Gawor J."/>
            <person name="Kliber M."/>
        </authorList>
    </citation>
    <scope>NUCLEOTIDE SEQUENCE</scope>
    <source>
        <strain evidence="1">BIA_7</strain>
    </source>
</reference>
<evidence type="ECO:0000313" key="1">
    <source>
        <dbReference type="EMBL" id="WDB28190.1"/>
    </source>
</evidence>
<name>A0AAX3MH97_ESCAL</name>
<dbReference type="GeneID" id="89516440"/>
<evidence type="ECO:0000313" key="2">
    <source>
        <dbReference type="Proteomes" id="UP001219219"/>
    </source>
</evidence>
<dbReference type="EMBL" id="CP117562">
    <property type="protein sequence ID" value="WDB28190.1"/>
    <property type="molecule type" value="Genomic_DNA"/>
</dbReference>
<proteinExistence type="predicted"/>